<evidence type="ECO:0000313" key="4">
    <source>
        <dbReference type="Proteomes" id="UP001148313"/>
    </source>
</evidence>
<feature type="transmembrane region" description="Helical" evidence="1">
    <location>
        <begin position="79"/>
        <end position="99"/>
    </location>
</feature>
<feature type="transmembrane region" description="Helical" evidence="1">
    <location>
        <begin position="136"/>
        <end position="156"/>
    </location>
</feature>
<evidence type="ECO:0000256" key="1">
    <source>
        <dbReference type="SAM" id="Phobius"/>
    </source>
</evidence>
<proteinExistence type="predicted"/>
<dbReference type="SUPFAM" id="SSF55073">
    <property type="entry name" value="Nucleotide cyclase"/>
    <property type="match status" value="1"/>
</dbReference>
<dbReference type="CDD" id="cd07302">
    <property type="entry name" value="CHD"/>
    <property type="match status" value="1"/>
</dbReference>
<sequence length="443" mass="48197">MDKSGPAGVSSIADMSLAAEELAAQRTALWGRVLALLMIAVLITIVTPWPGPLFYYPLLVVFVLLGFGALLAERARIPWLRYVFVTADFALLTFTLLYPNPLIPYDFPPQFTLRFGSFIYFFVLLAGLAYVYRPMLVLWGGVSAALSWTIGIAWLVNLPGAVVQAPTGQNREELMEAISSPYFVDLGVRLQEAIVLLITAGLLALAVSRARAIALRQASLASEKTNLSRYFPRKTVELLATKTNPLSEPREHMAAVLFADLVSFTGWAENRPARETIGVLREVHALLAETVFRHDGTLDKFIGDGLMATFGTPEASDRDAVNALAAAVEMADVFRNWKQSRAGSDAGQLELAIGVHYGPIVLGDIGSDRRMEFAVLGDTVNVASRLEQANREIGCRLIVSVALVEAAMAENPDDTKAALARLKKHGPLSLRGRSATTDVLMLQ</sequence>
<gene>
    <name evidence="3" type="ORF">OOZ53_13555</name>
</gene>
<keyword evidence="1" id="KW-1133">Transmembrane helix</keyword>
<dbReference type="InterPro" id="IPR001054">
    <property type="entry name" value="A/G_cyclase"/>
</dbReference>
<dbReference type="EMBL" id="JAPJZH010000007">
    <property type="protein sequence ID" value="MDA4846387.1"/>
    <property type="molecule type" value="Genomic_DNA"/>
</dbReference>
<dbReference type="InterPro" id="IPR029787">
    <property type="entry name" value="Nucleotide_cyclase"/>
</dbReference>
<feature type="transmembrane region" description="Helical" evidence="1">
    <location>
        <begin position="190"/>
        <end position="207"/>
    </location>
</feature>
<dbReference type="InterPro" id="IPR050697">
    <property type="entry name" value="Adenylyl/Guanylyl_Cyclase_3/4"/>
</dbReference>
<keyword evidence="4" id="KW-1185">Reference proteome</keyword>
<keyword evidence="1" id="KW-0812">Transmembrane</keyword>
<dbReference type="Pfam" id="PF00211">
    <property type="entry name" value="Guanylate_cyc"/>
    <property type="match status" value="1"/>
</dbReference>
<name>A0ABT4VNW6_9HYPH</name>
<reference evidence="3" key="1">
    <citation type="submission" date="2022-11" db="EMBL/GenBank/DDBJ databases">
        <title>Hoeflea poritis sp. nov., isolated from scleractinian coral Porites lutea.</title>
        <authorList>
            <person name="Zhang G."/>
            <person name="Wei Q."/>
            <person name="Cai L."/>
        </authorList>
    </citation>
    <scope>NUCLEOTIDE SEQUENCE</scope>
    <source>
        <strain evidence="3">E7-10</strain>
    </source>
</reference>
<evidence type="ECO:0000259" key="2">
    <source>
        <dbReference type="PROSITE" id="PS50125"/>
    </source>
</evidence>
<feature type="transmembrane region" description="Helical" evidence="1">
    <location>
        <begin position="111"/>
        <end position="131"/>
    </location>
</feature>
<dbReference type="SMART" id="SM00044">
    <property type="entry name" value="CYCc"/>
    <property type="match status" value="1"/>
</dbReference>
<dbReference type="PANTHER" id="PTHR43081">
    <property type="entry name" value="ADENYLATE CYCLASE, TERMINAL-DIFFERENTIATION SPECIFIC-RELATED"/>
    <property type="match status" value="1"/>
</dbReference>
<feature type="transmembrane region" description="Helical" evidence="1">
    <location>
        <begin position="53"/>
        <end position="72"/>
    </location>
</feature>
<keyword evidence="1" id="KW-0472">Membrane</keyword>
<organism evidence="3 4">
    <name type="scientific">Hoeflea poritis</name>
    <dbReference type="NCBI Taxonomy" id="2993659"/>
    <lineage>
        <taxon>Bacteria</taxon>
        <taxon>Pseudomonadati</taxon>
        <taxon>Pseudomonadota</taxon>
        <taxon>Alphaproteobacteria</taxon>
        <taxon>Hyphomicrobiales</taxon>
        <taxon>Rhizobiaceae</taxon>
        <taxon>Hoeflea</taxon>
    </lineage>
</organism>
<evidence type="ECO:0000313" key="3">
    <source>
        <dbReference type="EMBL" id="MDA4846387.1"/>
    </source>
</evidence>
<dbReference type="Gene3D" id="3.30.70.1230">
    <property type="entry name" value="Nucleotide cyclase"/>
    <property type="match status" value="1"/>
</dbReference>
<dbReference type="Proteomes" id="UP001148313">
    <property type="component" value="Unassembled WGS sequence"/>
</dbReference>
<dbReference type="PANTHER" id="PTHR43081:SF1">
    <property type="entry name" value="ADENYLATE CYCLASE, TERMINAL-DIFFERENTIATION SPECIFIC"/>
    <property type="match status" value="1"/>
</dbReference>
<comment type="caution">
    <text evidence="3">The sequence shown here is derived from an EMBL/GenBank/DDBJ whole genome shotgun (WGS) entry which is preliminary data.</text>
</comment>
<feature type="transmembrane region" description="Helical" evidence="1">
    <location>
        <begin position="29"/>
        <end position="47"/>
    </location>
</feature>
<dbReference type="PROSITE" id="PS50125">
    <property type="entry name" value="GUANYLATE_CYCLASE_2"/>
    <property type="match status" value="1"/>
</dbReference>
<feature type="domain" description="Guanylate cyclase" evidence="2">
    <location>
        <begin position="255"/>
        <end position="387"/>
    </location>
</feature>
<accession>A0ABT4VNW6</accession>
<protein>
    <submittedName>
        <fullName evidence="3">Adenylate/guanylate cyclase domain-containing protein</fullName>
    </submittedName>
</protein>
<dbReference type="RefSeq" id="WP_271090127.1">
    <property type="nucleotide sequence ID" value="NZ_JAPJZH010000007.1"/>
</dbReference>